<dbReference type="OrthoDB" id="9815825at2"/>
<feature type="domain" description="Gfo/Idh/MocA-like oxidoreductase N-terminal" evidence="1">
    <location>
        <begin position="1"/>
        <end position="119"/>
    </location>
</feature>
<dbReference type="AlphaFoldDB" id="A0A0A6VC99"/>
<dbReference type="GO" id="GO:0000166">
    <property type="term" value="F:nucleotide binding"/>
    <property type="evidence" value="ECO:0007669"/>
    <property type="project" value="InterPro"/>
</dbReference>
<evidence type="ECO:0000259" key="1">
    <source>
        <dbReference type="Pfam" id="PF01408"/>
    </source>
</evidence>
<dbReference type="InterPro" id="IPR000683">
    <property type="entry name" value="Gfo/Idh/MocA-like_OxRdtase_N"/>
</dbReference>
<dbReference type="InterPro" id="IPR048477">
    <property type="entry name" value="YceM-like_C"/>
</dbReference>
<dbReference type="Pfam" id="PF21378">
    <property type="entry name" value="YceM-like_C"/>
    <property type="match status" value="1"/>
</dbReference>
<dbReference type="Gene3D" id="3.40.50.720">
    <property type="entry name" value="NAD(P)-binding Rossmann-like Domain"/>
    <property type="match status" value="1"/>
</dbReference>
<protein>
    <submittedName>
        <fullName evidence="3">Oxidoreductase</fullName>
    </submittedName>
</protein>
<reference evidence="3 4" key="1">
    <citation type="submission" date="2014-10" db="EMBL/GenBank/DDBJ databases">
        <title>Draft genome of phytase producing Bacillus ginsengihumi strain M2.11.</title>
        <authorList>
            <person name="Toymentseva A."/>
            <person name="Boulygina E.A."/>
            <person name="Kazakov S.V."/>
            <person name="Kayumov I."/>
            <person name="Suleimanova A.D."/>
            <person name="Mardanova A.M."/>
            <person name="Maria S.N."/>
            <person name="Sergey M.Y."/>
            <person name="Sharipova M.R."/>
        </authorList>
    </citation>
    <scope>NUCLEOTIDE SEQUENCE [LARGE SCALE GENOMIC DNA]</scope>
    <source>
        <strain evidence="3 4">M2.11</strain>
    </source>
</reference>
<evidence type="ECO:0000259" key="2">
    <source>
        <dbReference type="Pfam" id="PF21378"/>
    </source>
</evidence>
<dbReference type="PANTHER" id="PTHR43708:SF4">
    <property type="entry name" value="OXIDOREDUCTASE YCEM-RELATED"/>
    <property type="match status" value="1"/>
</dbReference>
<sequence>MKIGVIGIGGIAKKAYLPVYAHLQDIEFHFYTRNKQALLDIQQQYRFTYMHHSLDDLINSGITAAFVHSATDSHYELIKTLLLHDIHVYVDKPITYHLQQTKELTELAKARNLQLFTGFNRRFAPTYQACKEIKQPNLLVMQKNRYKQAEDIRTFVYDDFIHVIDTLLFLFTEPIEELNVSGKKEGEVLYHAVVQFHSKNMTAIAIMNRDSGTREERLEVMSQEEKRVVRDVATMSIRHVKQETKLSVDDWAATLEKRGFEQIVQHFIDVITKSATPAISMEESLKTHEICEQIIDELLK</sequence>
<dbReference type="RefSeq" id="WP_025726916.1">
    <property type="nucleotide sequence ID" value="NZ_JRUN01000089.1"/>
</dbReference>
<dbReference type="SUPFAM" id="SSF51735">
    <property type="entry name" value="NAD(P)-binding Rossmann-fold domains"/>
    <property type="match status" value="1"/>
</dbReference>
<dbReference type="InterPro" id="IPR036291">
    <property type="entry name" value="NAD(P)-bd_dom_sf"/>
</dbReference>
<dbReference type="STRING" id="363870.NG54_17260"/>
<dbReference type="Gene3D" id="3.30.360.10">
    <property type="entry name" value="Dihydrodipicolinate Reductase, domain 2"/>
    <property type="match status" value="1"/>
</dbReference>
<comment type="caution">
    <text evidence="3">The sequence shown here is derived from an EMBL/GenBank/DDBJ whole genome shotgun (WGS) entry which is preliminary data.</text>
</comment>
<dbReference type="InterPro" id="IPR051317">
    <property type="entry name" value="Gfo/Idh/MocA_oxidoreduct"/>
</dbReference>
<evidence type="ECO:0000313" key="3">
    <source>
        <dbReference type="EMBL" id="KHD84174.1"/>
    </source>
</evidence>
<organism evidence="3 4">
    <name type="scientific">Heyndrickxia ginsengihumi</name>
    <dbReference type="NCBI Taxonomy" id="363870"/>
    <lineage>
        <taxon>Bacteria</taxon>
        <taxon>Bacillati</taxon>
        <taxon>Bacillota</taxon>
        <taxon>Bacilli</taxon>
        <taxon>Bacillales</taxon>
        <taxon>Bacillaceae</taxon>
        <taxon>Heyndrickxia</taxon>
    </lineage>
</organism>
<evidence type="ECO:0000313" key="4">
    <source>
        <dbReference type="Proteomes" id="UP000030588"/>
    </source>
</evidence>
<dbReference type="SUPFAM" id="SSF55347">
    <property type="entry name" value="Glyceraldehyde-3-phosphate dehydrogenase-like, C-terminal domain"/>
    <property type="match status" value="1"/>
</dbReference>
<accession>A0A0A6VC99</accession>
<gene>
    <name evidence="3" type="ORF">NG54_17260</name>
</gene>
<name>A0A0A6VC99_9BACI</name>
<feature type="domain" description="YceM-like C-terminal" evidence="2">
    <location>
        <begin position="125"/>
        <end position="237"/>
    </location>
</feature>
<proteinExistence type="predicted"/>
<dbReference type="EMBL" id="JRUN01000089">
    <property type="protein sequence ID" value="KHD84174.1"/>
    <property type="molecule type" value="Genomic_DNA"/>
</dbReference>
<dbReference type="PANTHER" id="PTHR43708">
    <property type="entry name" value="CONSERVED EXPRESSED OXIDOREDUCTASE (EUROFUNG)"/>
    <property type="match status" value="1"/>
</dbReference>
<dbReference type="Proteomes" id="UP000030588">
    <property type="component" value="Unassembled WGS sequence"/>
</dbReference>
<dbReference type="Pfam" id="PF01408">
    <property type="entry name" value="GFO_IDH_MocA"/>
    <property type="match status" value="1"/>
</dbReference>